<reference evidence="2" key="2">
    <citation type="journal article" date="2017" name="Nat. Plants">
        <title>The Aegilops tauschii genome reveals multiple impacts of transposons.</title>
        <authorList>
            <person name="Zhao G."/>
            <person name="Zou C."/>
            <person name="Li K."/>
            <person name="Wang K."/>
            <person name="Li T."/>
            <person name="Gao L."/>
            <person name="Zhang X."/>
            <person name="Wang H."/>
            <person name="Yang Z."/>
            <person name="Liu X."/>
            <person name="Jiang W."/>
            <person name="Mao L."/>
            <person name="Kong X."/>
            <person name="Jiao Y."/>
            <person name="Jia J."/>
        </authorList>
    </citation>
    <scope>NUCLEOTIDE SEQUENCE [LARGE SCALE GENOMIC DNA]</scope>
    <source>
        <strain evidence="2">cv. AL8/78</strain>
    </source>
</reference>
<sequence>MLFANLLIEFWTLQAQVKYYSSSEFILQFTFYIEKVSSALSICTLLYFSLQTVVYRVNR</sequence>
<name>A0A453EGB2_AEGTS</name>
<protein>
    <submittedName>
        <fullName evidence="1">Uncharacterized protein</fullName>
    </submittedName>
</protein>
<reference evidence="1" key="4">
    <citation type="submission" date="2019-03" db="UniProtKB">
        <authorList>
            <consortium name="EnsemblPlants"/>
        </authorList>
    </citation>
    <scope>IDENTIFICATION</scope>
</reference>
<dbReference type="Gramene" id="AET3Gv20330700.5">
    <property type="protein sequence ID" value="AET3Gv20330700.5"/>
    <property type="gene ID" value="AET3Gv20330700"/>
</dbReference>
<reference evidence="1" key="3">
    <citation type="journal article" date="2017" name="Nature">
        <title>Genome sequence of the progenitor of the wheat D genome Aegilops tauschii.</title>
        <authorList>
            <person name="Luo M.C."/>
            <person name="Gu Y.Q."/>
            <person name="Puiu D."/>
            <person name="Wang H."/>
            <person name="Twardziok S.O."/>
            <person name="Deal K.R."/>
            <person name="Huo N."/>
            <person name="Zhu T."/>
            <person name="Wang L."/>
            <person name="Wang Y."/>
            <person name="McGuire P.E."/>
            <person name="Liu S."/>
            <person name="Long H."/>
            <person name="Ramasamy R.K."/>
            <person name="Rodriguez J.C."/>
            <person name="Van S.L."/>
            <person name="Yuan L."/>
            <person name="Wang Z."/>
            <person name="Xia Z."/>
            <person name="Xiao L."/>
            <person name="Anderson O.D."/>
            <person name="Ouyang S."/>
            <person name="Liang Y."/>
            <person name="Zimin A.V."/>
            <person name="Pertea G."/>
            <person name="Qi P."/>
            <person name="Bennetzen J.L."/>
            <person name="Dai X."/>
            <person name="Dawson M.W."/>
            <person name="Muller H.G."/>
            <person name="Kugler K."/>
            <person name="Rivarola-Duarte L."/>
            <person name="Spannagl M."/>
            <person name="Mayer K.F.X."/>
            <person name="Lu F.H."/>
            <person name="Bevan M.W."/>
            <person name="Leroy P."/>
            <person name="Li P."/>
            <person name="You F.M."/>
            <person name="Sun Q."/>
            <person name="Liu Z."/>
            <person name="Lyons E."/>
            <person name="Wicker T."/>
            <person name="Salzberg S.L."/>
            <person name="Devos K.M."/>
            <person name="Dvorak J."/>
        </authorList>
    </citation>
    <scope>NUCLEOTIDE SEQUENCE [LARGE SCALE GENOMIC DNA]</scope>
    <source>
        <strain evidence="1">cv. AL8/78</strain>
    </source>
</reference>
<organism evidence="1 2">
    <name type="scientific">Aegilops tauschii subsp. strangulata</name>
    <name type="common">Goatgrass</name>
    <dbReference type="NCBI Taxonomy" id="200361"/>
    <lineage>
        <taxon>Eukaryota</taxon>
        <taxon>Viridiplantae</taxon>
        <taxon>Streptophyta</taxon>
        <taxon>Embryophyta</taxon>
        <taxon>Tracheophyta</taxon>
        <taxon>Spermatophyta</taxon>
        <taxon>Magnoliopsida</taxon>
        <taxon>Liliopsida</taxon>
        <taxon>Poales</taxon>
        <taxon>Poaceae</taxon>
        <taxon>BOP clade</taxon>
        <taxon>Pooideae</taxon>
        <taxon>Triticodae</taxon>
        <taxon>Triticeae</taxon>
        <taxon>Triticinae</taxon>
        <taxon>Aegilops</taxon>
    </lineage>
</organism>
<reference evidence="1" key="5">
    <citation type="journal article" date="2021" name="G3 (Bethesda)">
        <title>Aegilops tauschii genome assembly Aet v5.0 features greater sequence contiguity and improved annotation.</title>
        <authorList>
            <person name="Wang L."/>
            <person name="Zhu T."/>
            <person name="Rodriguez J.C."/>
            <person name="Deal K.R."/>
            <person name="Dubcovsky J."/>
            <person name="McGuire P.E."/>
            <person name="Lux T."/>
            <person name="Spannagl M."/>
            <person name="Mayer K.F.X."/>
            <person name="Baldrich P."/>
            <person name="Meyers B.C."/>
            <person name="Huo N."/>
            <person name="Gu Y.Q."/>
            <person name="Zhou H."/>
            <person name="Devos K.M."/>
            <person name="Bennetzen J.L."/>
            <person name="Unver T."/>
            <person name="Budak H."/>
            <person name="Gulick P.J."/>
            <person name="Galiba G."/>
            <person name="Kalapos B."/>
            <person name="Nelson D.R."/>
            <person name="Li P."/>
            <person name="You F.M."/>
            <person name="Luo M.C."/>
            <person name="Dvorak J."/>
        </authorList>
    </citation>
    <scope>NUCLEOTIDE SEQUENCE [LARGE SCALE GENOMIC DNA]</scope>
    <source>
        <strain evidence="1">cv. AL8/78</strain>
    </source>
</reference>
<reference evidence="2" key="1">
    <citation type="journal article" date="2014" name="Science">
        <title>Ancient hybridizations among the ancestral genomes of bread wheat.</title>
        <authorList>
            <consortium name="International Wheat Genome Sequencing Consortium,"/>
            <person name="Marcussen T."/>
            <person name="Sandve S.R."/>
            <person name="Heier L."/>
            <person name="Spannagl M."/>
            <person name="Pfeifer M."/>
            <person name="Jakobsen K.S."/>
            <person name="Wulff B.B."/>
            <person name="Steuernagel B."/>
            <person name="Mayer K.F."/>
            <person name="Olsen O.A."/>
        </authorList>
    </citation>
    <scope>NUCLEOTIDE SEQUENCE [LARGE SCALE GENOMIC DNA]</scope>
    <source>
        <strain evidence="2">cv. AL8/78</strain>
    </source>
</reference>
<dbReference type="EnsemblPlants" id="AET3Gv20330700.5">
    <property type="protein sequence ID" value="AET3Gv20330700.5"/>
    <property type="gene ID" value="AET3Gv20330700"/>
</dbReference>
<evidence type="ECO:0000313" key="1">
    <source>
        <dbReference type="EnsemblPlants" id="AET3Gv20330700.5"/>
    </source>
</evidence>
<accession>A0A453EGB2</accession>
<evidence type="ECO:0000313" key="2">
    <source>
        <dbReference type="Proteomes" id="UP000015105"/>
    </source>
</evidence>
<keyword evidence="2" id="KW-1185">Reference proteome</keyword>
<proteinExistence type="predicted"/>
<dbReference type="AlphaFoldDB" id="A0A453EGB2"/>
<dbReference type="Proteomes" id="UP000015105">
    <property type="component" value="Chromosome 3D"/>
</dbReference>